<dbReference type="EMBL" id="OW240912">
    <property type="protein sequence ID" value="CAH2219120.1"/>
    <property type="molecule type" value="Genomic_DNA"/>
</dbReference>
<feature type="compositionally biased region" description="Polar residues" evidence="1">
    <location>
        <begin position="75"/>
        <end position="85"/>
    </location>
</feature>
<feature type="compositionally biased region" description="Basic and acidic residues" evidence="1">
    <location>
        <begin position="101"/>
        <end position="110"/>
    </location>
</feature>
<dbReference type="AlphaFoldDB" id="A0AAD1QX52"/>
<protein>
    <submittedName>
        <fullName evidence="2">Uncharacterized protein</fullName>
    </submittedName>
</protein>
<evidence type="ECO:0000313" key="3">
    <source>
        <dbReference type="Proteomes" id="UP001295444"/>
    </source>
</evidence>
<reference evidence="2" key="1">
    <citation type="submission" date="2022-03" db="EMBL/GenBank/DDBJ databases">
        <authorList>
            <person name="Alioto T."/>
            <person name="Alioto T."/>
            <person name="Gomez Garrido J."/>
        </authorList>
    </citation>
    <scope>NUCLEOTIDE SEQUENCE</scope>
</reference>
<name>A0AAD1QX52_PELCU</name>
<feature type="compositionally biased region" description="Polar residues" evidence="1">
    <location>
        <begin position="47"/>
        <end position="59"/>
    </location>
</feature>
<dbReference type="Proteomes" id="UP001295444">
    <property type="component" value="Chromosome 01"/>
</dbReference>
<keyword evidence="3" id="KW-1185">Reference proteome</keyword>
<feature type="region of interest" description="Disordered" evidence="1">
    <location>
        <begin position="1"/>
        <end position="110"/>
    </location>
</feature>
<evidence type="ECO:0000313" key="2">
    <source>
        <dbReference type="EMBL" id="CAH2219120.1"/>
    </source>
</evidence>
<sequence>MPFQYAQRQNKQRHKTAAYQPPTPRGLETFLDHFFEAHSPSKPEQPEPTSLSDSSSMRLRTQKPDRDIGAMLQMPTPTKTTQMETSHTEGAPTLQSANGEQEAKRLSNNF</sequence>
<organism evidence="2 3">
    <name type="scientific">Pelobates cultripes</name>
    <name type="common">Western spadefoot toad</name>
    <dbReference type="NCBI Taxonomy" id="61616"/>
    <lineage>
        <taxon>Eukaryota</taxon>
        <taxon>Metazoa</taxon>
        <taxon>Chordata</taxon>
        <taxon>Craniata</taxon>
        <taxon>Vertebrata</taxon>
        <taxon>Euteleostomi</taxon>
        <taxon>Amphibia</taxon>
        <taxon>Batrachia</taxon>
        <taxon>Anura</taxon>
        <taxon>Pelobatoidea</taxon>
        <taxon>Pelobatidae</taxon>
        <taxon>Pelobates</taxon>
    </lineage>
</organism>
<proteinExistence type="predicted"/>
<accession>A0AAD1QX52</accession>
<evidence type="ECO:0000256" key="1">
    <source>
        <dbReference type="SAM" id="MobiDB-lite"/>
    </source>
</evidence>
<gene>
    <name evidence="2" type="ORF">PECUL_23A003734</name>
</gene>
<feature type="compositionally biased region" description="Basic and acidic residues" evidence="1">
    <location>
        <begin position="30"/>
        <end position="45"/>
    </location>
</feature>